<dbReference type="RefSeq" id="WP_345418044.1">
    <property type="nucleotide sequence ID" value="NZ_BAABHO010000030.1"/>
</dbReference>
<feature type="domain" description="HTH marR-type" evidence="1">
    <location>
        <begin position="28"/>
        <end position="131"/>
    </location>
</feature>
<sequence length="141" mass="15234">MPLDADELALWHAFKRAGEAVRAAIGEEITRATGLSDPEFGIVTRLDDAGGRMRQQELAASMGWHRSRLSHQLTRMTDRGLVDRTGVGSGVDVVLTHAGRVAARRARPVHAAAVRRHLLAHLPDGLRDELLAVLTTLAGPP</sequence>
<dbReference type="SUPFAM" id="SSF46785">
    <property type="entry name" value="Winged helix' DNA-binding domain"/>
    <property type="match status" value="1"/>
</dbReference>
<gene>
    <name evidence="2" type="ORF">GCM10023200_36210</name>
</gene>
<dbReference type="InterPro" id="IPR036390">
    <property type="entry name" value="WH_DNA-bd_sf"/>
</dbReference>
<evidence type="ECO:0000313" key="2">
    <source>
        <dbReference type="EMBL" id="GAA4796855.1"/>
    </source>
</evidence>
<protein>
    <submittedName>
        <fullName evidence="2">MarR family winged helix-turn-helix transcriptional regulator</fullName>
    </submittedName>
</protein>
<keyword evidence="3" id="KW-1185">Reference proteome</keyword>
<evidence type="ECO:0000259" key="1">
    <source>
        <dbReference type="SMART" id="SM00347"/>
    </source>
</evidence>
<accession>A0ABP9BKB0</accession>
<dbReference type="EMBL" id="BAABHO010000030">
    <property type="protein sequence ID" value="GAA4796855.1"/>
    <property type="molecule type" value="Genomic_DNA"/>
</dbReference>
<evidence type="ECO:0000313" key="3">
    <source>
        <dbReference type="Proteomes" id="UP001500928"/>
    </source>
</evidence>
<dbReference type="Proteomes" id="UP001500928">
    <property type="component" value="Unassembled WGS sequence"/>
</dbReference>
<proteinExistence type="predicted"/>
<name>A0ABP9BKB0_9PSEU</name>
<dbReference type="InterPro" id="IPR000835">
    <property type="entry name" value="HTH_MarR-typ"/>
</dbReference>
<dbReference type="InterPro" id="IPR055767">
    <property type="entry name" value="DUF7343"/>
</dbReference>
<dbReference type="SMART" id="SM00347">
    <property type="entry name" value="HTH_MARR"/>
    <property type="match status" value="1"/>
</dbReference>
<comment type="caution">
    <text evidence="2">The sequence shown here is derived from an EMBL/GenBank/DDBJ whole genome shotgun (WGS) entry which is preliminary data.</text>
</comment>
<dbReference type="InterPro" id="IPR036388">
    <property type="entry name" value="WH-like_DNA-bd_sf"/>
</dbReference>
<dbReference type="Pfam" id="PF24034">
    <property type="entry name" value="DUF7343"/>
    <property type="match status" value="1"/>
</dbReference>
<dbReference type="Gene3D" id="1.10.10.10">
    <property type="entry name" value="Winged helix-like DNA-binding domain superfamily/Winged helix DNA-binding domain"/>
    <property type="match status" value="1"/>
</dbReference>
<organism evidence="2 3">
    <name type="scientific">Actinomycetospora chlora</name>
    <dbReference type="NCBI Taxonomy" id="663608"/>
    <lineage>
        <taxon>Bacteria</taxon>
        <taxon>Bacillati</taxon>
        <taxon>Actinomycetota</taxon>
        <taxon>Actinomycetes</taxon>
        <taxon>Pseudonocardiales</taxon>
        <taxon>Pseudonocardiaceae</taxon>
        <taxon>Actinomycetospora</taxon>
    </lineage>
</organism>
<reference evidence="3" key="1">
    <citation type="journal article" date="2019" name="Int. J. Syst. Evol. Microbiol.">
        <title>The Global Catalogue of Microorganisms (GCM) 10K type strain sequencing project: providing services to taxonomists for standard genome sequencing and annotation.</title>
        <authorList>
            <consortium name="The Broad Institute Genomics Platform"/>
            <consortium name="The Broad Institute Genome Sequencing Center for Infectious Disease"/>
            <person name="Wu L."/>
            <person name="Ma J."/>
        </authorList>
    </citation>
    <scope>NUCLEOTIDE SEQUENCE [LARGE SCALE GENOMIC DNA]</scope>
    <source>
        <strain evidence="3">JCM 17979</strain>
    </source>
</reference>